<evidence type="ECO:0000256" key="2">
    <source>
        <dbReference type="ARBA" id="ARBA00009234"/>
    </source>
</evidence>
<keyword evidence="4" id="KW-0934">Plastid</keyword>
<evidence type="ECO:0000313" key="8">
    <source>
        <dbReference type="EMBL" id="CAL0314277.1"/>
    </source>
</evidence>
<evidence type="ECO:0000259" key="7">
    <source>
        <dbReference type="Pfam" id="PF12638"/>
    </source>
</evidence>
<protein>
    <recommendedName>
        <fullName evidence="7">Staygreen protein domain-containing protein</fullName>
    </recommendedName>
</protein>
<name>A0AAV1WZV4_LUPLU</name>
<keyword evidence="9" id="KW-1185">Reference proteome</keyword>
<dbReference type="GO" id="GO:0009507">
    <property type="term" value="C:chloroplast"/>
    <property type="evidence" value="ECO:0007669"/>
    <property type="project" value="UniProtKB-SubCell"/>
</dbReference>
<gene>
    <name evidence="8" type="ORF">LLUT_LOCUS15337</name>
</gene>
<dbReference type="PANTHER" id="PTHR31750">
    <property type="entry name" value="PROTEIN STAY-GREEN 1, CHLOROPLASTIC-RELATED"/>
    <property type="match status" value="1"/>
</dbReference>
<evidence type="ECO:0000256" key="6">
    <source>
        <dbReference type="SAM" id="MobiDB-lite"/>
    </source>
</evidence>
<keyword evidence="5" id="KW-0809">Transit peptide</keyword>
<proteinExistence type="inferred from homology"/>
<evidence type="ECO:0000256" key="4">
    <source>
        <dbReference type="ARBA" id="ARBA00022640"/>
    </source>
</evidence>
<keyword evidence="3" id="KW-0150">Chloroplast</keyword>
<accession>A0AAV1WZV4</accession>
<evidence type="ECO:0000256" key="1">
    <source>
        <dbReference type="ARBA" id="ARBA00004229"/>
    </source>
</evidence>
<sequence length="283" mass="32120">MGTLTTTVPVLPSKLNKPSLSLQHVSPFSHRRRLSKKNQAIVPVARLFGPAIFEASKLKVLFLGVDDNKHPGKLPRTYTLTHSDITSKLTLAISQTINNSQLQGWYNKLQRDEVVAQWRKVKGKMYLHVHCHISGGHFLLDLFARLRYYIFCKELPVVLRAFVHGDGNLFNNYPELEEALVWVHFHSNIPEFNKVECWGPLKEASAPSSSESRSPKEGSSSIMQSTNEDFEGLAMPQSCKEACECCFPPMRLSSIPWSWSWSEEVHIHPYDQEVPNVGSQHNL</sequence>
<feature type="domain" description="Staygreen protein" evidence="7">
    <location>
        <begin position="53"/>
        <end position="204"/>
    </location>
</feature>
<evidence type="ECO:0000256" key="3">
    <source>
        <dbReference type="ARBA" id="ARBA00022528"/>
    </source>
</evidence>
<dbReference type="InterPro" id="IPR024438">
    <property type="entry name" value="Staygreen"/>
</dbReference>
<dbReference type="AlphaFoldDB" id="A0AAV1WZV4"/>
<feature type="compositionally biased region" description="Low complexity" evidence="6">
    <location>
        <begin position="204"/>
        <end position="221"/>
    </location>
</feature>
<dbReference type="PANTHER" id="PTHR31750:SF4">
    <property type="entry name" value="LP06106P"/>
    <property type="match status" value="1"/>
</dbReference>
<feature type="region of interest" description="Disordered" evidence="6">
    <location>
        <begin position="204"/>
        <end position="223"/>
    </location>
</feature>
<evidence type="ECO:0000313" key="9">
    <source>
        <dbReference type="Proteomes" id="UP001497480"/>
    </source>
</evidence>
<dbReference type="Proteomes" id="UP001497480">
    <property type="component" value="Unassembled WGS sequence"/>
</dbReference>
<organism evidence="8 9">
    <name type="scientific">Lupinus luteus</name>
    <name type="common">European yellow lupine</name>
    <dbReference type="NCBI Taxonomy" id="3873"/>
    <lineage>
        <taxon>Eukaryota</taxon>
        <taxon>Viridiplantae</taxon>
        <taxon>Streptophyta</taxon>
        <taxon>Embryophyta</taxon>
        <taxon>Tracheophyta</taxon>
        <taxon>Spermatophyta</taxon>
        <taxon>Magnoliopsida</taxon>
        <taxon>eudicotyledons</taxon>
        <taxon>Gunneridae</taxon>
        <taxon>Pentapetalae</taxon>
        <taxon>rosids</taxon>
        <taxon>fabids</taxon>
        <taxon>Fabales</taxon>
        <taxon>Fabaceae</taxon>
        <taxon>Papilionoideae</taxon>
        <taxon>50 kb inversion clade</taxon>
        <taxon>genistoids sensu lato</taxon>
        <taxon>core genistoids</taxon>
        <taxon>Genisteae</taxon>
        <taxon>Lupinus</taxon>
    </lineage>
</organism>
<reference evidence="8 9" key="1">
    <citation type="submission" date="2024-03" db="EMBL/GenBank/DDBJ databases">
        <authorList>
            <person name="Martinez-Hernandez J."/>
        </authorList>
    </citation>
    <scope>NUCLEOTIDE SEQUENCE [LARGE SCALE GENOMIC DNA]</scope>
</reference>
<dbReference type="Pfam" id="PF12638">
    <property type="entry name" value="Staygreen"/>
    <property type="match status" value="1"/>
</dbReference>
<dbReference type="GO" id="GO:0015996">
    <property type="term" value="P:chlorophyll catabolic process"/>
    <property type="evidence" value="ECO:0007669"/>
    <property type="project" value="TreeGrafter"/>
</dbReference>
<comment type="subcellular location">
    <subcellularLocation>
        <location evidence="1">Plastid</location>
        <location evidence="1">Chloroplast</location>
    </subcellularLocation>
</comment>
<comment type="caution">
    <text evidence="8">The sequence shown here is derived from an EMBL/GenBank/DDBJ whole genome shotgun (WGS) entry which is preliminary data.</text>
</comment>
<evidence type="ECO:0000256" key="5">
    <source>
        <dbReference type="ARBA" id="ARBA00022946"/>
    </source>
</evidence>
<comment type="similarity">
    <text evidence="2">Belongs to the staygreen family.</text>
</comment>
<dbReference type="EMBL" id="CAXHTB010000010">
    <property type="protein sequence ID" value="CAL0314277.1"/>
    <property type="molecule type" value="Genomic_DNA"/>
</dbReference>